<gene>
    <name evidence="1" type="ORF">NCTC11842_02726</name>
</gene>
<name>A0A2X2CKL1_PSELU</name>
<evidence type="ECO:0000313" key="2">
    <source>
        <dbReference type="Proteomes" id="UP000250443"/>
    </source>
</evidence>
<accession>A0A2X2CKL1</accession>
<organism evidence="1 2">
    <name type="scientific">Pseudomonas luteola</name>
    <dbReference type="NCBI Taxonomy" id="47886"/>
    <lineage>
        <taxon>Bacteria</taxon>
        <taxon>Pseudomonadati</taxon>
        <taxon>Pseudomonadota</taxon>
        <taxon>Gammaproteobacteria</taxon>
        <taxon>Pseudomonadales</taxon>
        <taxon>Pseudomonadaceae</taxon>
        <taxon>Pseudomonas</taxon>
    </lineage>
</organism>
<dbReference type="InterPro" id="IPR015003">
    <property type="entry name" value="DUF1853"/>
</dbReference>
<dbReference type="Proteomes" id="UP000250443">
    <property type="component" value="Unassembled WGS sequence"/>
</dbReference>
<dbReference type="Pfam" id="PF08907">
    <property type="entry name" value="DUF1853"/>
    <property type="match status" value="1"/>
</dbReference>
<dbReference type="EMBL" id="UAUF01000012">
    <property type="protein sequence ID" value="SPZ08328.1"/>
    <property type="molecule type" value="Genomic_DNA"/>
</dbReference>
<sequence length="298" mass="34323">MMSNPFQALAVLPYTLRHPAVRDLAWVITSPPILDRAEQRHPLAASNWTAKPDKLADWLHELDRSPALLTGWLTQGSDRRLGRYYELLWQFALTHAPGVELLGANLPLRTATHTLGELDLLIRDDEGVHHLEVAVKYYLATGLPQSPEWLGPGGEDRLERKLSHFLNRQLPLSQSPEARVLFKTLGIVSVQPWLWMGGYLFYPPAGATPFPSCSPHHLRGLWQRFDKAKPEEEGAWKLLPKQRWLAPAHRHDGHALFDFNVEPHWPRLLVHFDEEGQEDHRLFWIPETWPFIPERAEH</sequence>
<protein>
    <submittedName>
        <fullName evidence="1">Cobaltochelatase</fullName>
    </submittedName>
</protein>
<dbReference type="AlphaFoldDB" id="A0A2X2CKL1"/>
<evidence type="ECO:0000313" key="1">
    <source>
        <dbReference type="EMBL" id="SPZ08328.1"/>
    </source>
</evidence>
<proteinExistence type="predicted"/>
<dbReference type="RefSeq" id="WP_010794927.1">
    <property type="nucleotide sequence ID" value="NZ_CP069262.1"/>
</dbReference>
<reference evidence="1 2" key="1">
    <citation type="submission" date="2018-06" db="EMBL/GenBank/DDBJ databases">
        <authorList>
            <consortium name="Pathogen Informatics"/>
            <person name="Doyle S."/>
        </authorList>
    </citation>
    <scope>NUCLEOTIDE SEQUENCE [LARGE SCALE GENOMIC DNA]</scope>
    <source>
        <strain evidence="1 2">NCTC11842</strain>
    </source>
</reference>